<evidence type="ECO:0000313" key="4">
    <source>
        <dbReference type="EMBL" id="SIR48339.1"/>
    </source>
</evidence>
<keyword evidence="1 2" id="KW-0732">Signal</keyword>
<dbReference type="STRING" id="1077936.SAMN05421545_3851"/>
<dbReference type="PANTHER" id="PTHR30570">
    <property type="entry name" value="PERIPLASMIC PHOSPHATE BINDING COMPONENT OF PHOSPHATE ABC TRANSPORTER"/>
    <property type="match status" value="1"/>
</dbReference>
<dbReference type="Pfam" id="PF12849">
    <property type="entry name" value="PBP_like_2"/>
    <property type="match status" value="1"/>
</dbReference>
<dbReference type="AlphaFoldDB" id="A0A1N7BAG1"/>
<evidence type="ECO:0000256" key="1">
    <source>
        <dbReference type="ARBA" id="ARBA00022729"/>
    </source>
</evidence>
<dbReference type="InterPro" id="IPR024370">
    <property type="entry name" value="PBP_domain"/>
</dbReference>
<evidence type="ECO:0000256" key="2">
    <source>
        <dbReference type="SAM" id="SignalP"/>
    </source>
</evidence>
<name>A0A1N7BAG1_9BACT</name>
<dbReference type="PANTHER" id="PTHR30570:SF1">
    <property type="entry name" value="PHOSPHATE-BINDING PROTEIN PSTS"/>
    <property type="match status" value="1"/>
</dbReference>
<protein>
    <submittedName>
        <fullName evidence="4">Phosphate transport system substrate-binding protein</fullName>
    </submittedName>
</protein>
<dbReference type="EMBL" id="FTNM01000007">
    <property type="protein sequence ID" value="SIR48339.1"/>
    <property type="molecule type" value="Genomic_DNA"/>
</dbReference>
<evidence type="ECO:0000313" key="5">
    <source>
        <dbReference type="Proteomes" id="UP000185924"/>
    </source>
</evidence>
<keyword evidence="5" id="KW-1185">Reference proteome</keyword>
<feature type="chain" id="PRO_5009940470" evidence="2">
    <location>
        <begin position="21"/>
        <end position="320"/>
    </location>
</feature>
<dbReference type="Proteomes" id="UP000185924">
    <property type="component" value="Unassembled WGS sequence"/>
</dbReference>
<sequence>MIKAAKVVLGLGLVALAACGGNPETKRDTSTTGTIGISVDETFQPIIESQVSTFEGIYKYANINAQYKAEGKVFDDLINDSTRIAIVSRKMTDQEKEVFDQRKLTPRYTRIAIDAVALIVNNKNQDTLLTMSELRDIFTGKITSWKQLNPESSLRDIAIVFDNNNSSTARYMRDTLMAGQPLPPTASASNSHPALIDYVAKNENAIGVIGVNWISDRDDTTSLNFLSQVKVVGVSAEDNPVTTDSYFQPYQAYIAQGEYPLRRFWYIISTEGRAGLGTGFASYVASDRGQRIILKSGLVPATMPVRIVGFNNRASKFRQD</sequence>
<dbReference type="RefSeq" id="WP_007656155.1">
    <property type="nucleotide sequence ID" value="NZ_FTNM01000007.1"/>
</dbReference>
<gene>
    <name evidence="4" type="ORF">SAMN05421545_3851</name>
</gene>
<accession>A0A1N7BAG1</accession>
<proteinExistence type="predicted"/>
<dbReference type="SUPFAM" id="SSF53850">
    <property type="entry name" value="Periplasmic binding protein-like II"/>
    <property type="match status" value="1"/>
</dbReference>
<evidence type="ECO:0000259" key="3">
    <source>
        <dbReference type="Pfam" id="PF12849"/>
    </source>
</evidence>
<dbReference type="Gene3D" id="3.40.190.10">
    <property type="entry name" value="Periplasmic binding protein-like II"/>
    <property type="match status" value="2"/>
</dbReference>
<feature type="signal peptide" evidence="2">
    <location>
        <begin position="1"/>
        <end position="20"/>
    </location>
</feature>
<dbReference type="PROSITE" id="PS51257">
    <property type="entry name" value="PROKAR_LIPOPROTEIN"/>
    <property type="match status" value="1"/>
</dbReference>
<dbReference type="InterPro" id="IPR050811">
    <property type="entry name" value="Phosphate_ABC_transporter"/>
</dbReference>
<dbReference type="OrthoDB" id="1450880at2"/>
<organism evidence="4 5">
    <name type="scientific">Pontibacter lucknowensis</name>
    <dbReference type="NCBI Taxonomy" id="1077936"/>
    <lineage>
        <taxon>Bacteria</taxon>
        <taxon>Pseudomonadati</taxon>
        <taxon>Bacteroidota</taxon>
        <taxon>Cytophagia</taxon>
        <taxon>Cytophagales</taxon>
        <taxon>Hymenobacteraceae</taxon>
        <taxon>Pontibacter</taxon>
    </lineage>
</organism>
<feature type="domain" description="PBP" evidence="3">
    <location>
        <begin position="28"/>
        <end position="288"/>
    </location>
</feature>
<reference evidence="5" key="1">
    <citation type="submission" date="2017-01" db="EMBL/GenBank/DDBJ databases">
        <authorList>
            <person name="Varghese N."/>
            <person name="Submissions S."/>
        </authorList>
    </citation>
    <scope>NUCLEOTIDE SEQUENCE [LARGE SCALE GENOMIC DNA]</scope>
    <source>
        <strain evidence="5">DM9</strain>
    </source>
</reference>